<keyword evidence="15" id="KW-1185">Reference proteome</keyword>
<dbReference type="OrthoDB" id="9780160at2"/>
<evidence type="ECO:0000313" key="14">
    <source>
        <dbReference type="EMBL" id="AIY83784.1"/>
    </source>
</evidence>
<dbReference type="InterPro" id="IPR048279">
    <property type="entry name" value="MdtK-like"/>
</dbReference>
<evidence type="ECO:0000256" key="7">
    <source>
        <dbReference type="ARBA" id="ARBA00022475"/>
    </source>
</evidence>
<feature type="transmembrane region" description="Helical" evidence="13">
    <location>
        <begin position="277"/>
        <end position="300"/>
    </location>
</feature>
<evidence type="ECO:0000256" key="8">
    <source>
        <dbReference type="ARBA" id="ARBA00022692"/>
    </source>
</evidence>
<feature type="transmembrane region" description="Helical" evidence="13">
    <location>
        <begin position="57"/>
        <end position="80"/>
    </location>
</feature>
<evidence type="ECO:0000256" key="6">
    <source>
        <dbReference type="ARBA" id="ARBA00022449"/>
    </source>
</evidence>
<feature type="transmembrane region" description="Helical" evidence="13">
    <location>
        <begin position="165"/>
        <end position="185"/>
    </location>
</feature>
<feature type="transmembrane region" description="Helical" evidence="13">
    <location>
        <begin position="359"/>
        <end position="382"/>
    </location>
</feature>
<feature type="transmembrane region" description="Helical" evidence="13">
    <location>
        <begin position="394"/>
        <end position="413"/>
    </location>
</feature>
<evidence type="ECO:0000256" key="11">
    <source>
        <dbReference type="ARBA" id="ARBA00023136"/>
    </source>
</evidence>
<dbReference type="RefSeq" id="WP_039313360.1">
    <property type="nucleotide sequence ID" value="NZ_CP006905.1"/>
</dbReference>
<evidence type="ECO:0000313" key="15">
    <source>
        <dbReference type="Proteomes" id="UP000030635"/>
    </source>
</evidence>
<dbReference type="GO" id="GO:0006811">
    <property type="term" value="P:monoatomic ion transport"/>
    <property type="evidence" value="ECO:0007669"/>
    <property type="project" value="UniProtKB-KW"/>
</dbReference>
<dbReference type="GO" id="GO:0042910">
    <property type="term" value="F:xenobiotic transmembrane transporter activity"/>
    <property type="evidence" value="ECO:0007669"/>
    <property type="project" value="InterPro"/>
</dbReference>
<keyword evidence="10" id="KW-0406">Ion transport</keyword>
<dbReference type="EMBL" id="CP006905">
    <property type="protein sequence ID" value="AIY83784.1"/>
    <property type="molecule type" value="Genomic_DNA"/>
</dbReference>
<evidence type="ECO:0000256" key="3">
    <source>
        <dbReference type="ARBA" id="ARBA00010199"/>
    </source>
</evidence>
<accession>A0A0A7FW08</accession>
<reference evidence="14 15" key="1">
    <citation type="journal article" date="2015" name="Infect. Genet. Evol.">
        <title>Genomic sequences of six botulinum neurotoxin-producing strains representing three clostridial species illustrate the mobility and diversity of botulinum neurotoxin genes.</title>
        <authorList>
            <person name="Smith T.J."/>
            <person name="Hill K.K."/>
            <person name="Xie G."/>
            <person name="Foley B.T."/>
            <person name="Williamson C.H."/>
            <person name="Foster J.T."/>
            <person name="Johnson S.L."/>
            <person name="Chertkov O."/>
            <person name="Teshima H."/>
            <person name="Gibbons H.S."/>
            <person name="Johnsky L.A."/>
            <person name="Karavis M.A."/>
            <person name="Smith L.A."/>
        </authorList>
    </citation>
    <scope>NUCLEOTIDE SEQUENCE [LARGE SCALE GENOMIC DNA]</scope>
    <source>
        <strain evidence="14">Sullivan</strain>
    </source>
</reference>
<dbReference type="KEGG" id="cbv:U729_1585"/>
<comment type="subcellular location">
    <subcellularLocation>
        <location evidence="2">Cell membrane</location>
        <topology evidence="2">Multi-pass membrane protein</topology>
    </subcellularLocation>
</comment>
<comment type="function">
    <text evidence="1">Multidrug efflux pump.</text>
</comment>
<dbReference type="AlphaFoldDB" id="A0A0A7FW08"/>
<dbReference type="GO" id="GO:0005886">
    <property type="term" value="C:plasma membrane"/>
    <property type="evidence" value="ECO:0007669"/>
    <property type="project" value="UniProtKB-SubCell"/>
</dbReference>
<dbReference type="PIRSF" id="PIRSF006603">
    <property type="entry name" value="DinF"/>
    <property type="match status" value="1"/>
</dbReference>
<keyword evidence="6" id="KW-0050">Antiport</keyword>
<dbReference type="InterPro" id="IPR002528">
    <property type="entry name" value="MATE_fam"/>
</dbReference>
<sequence>MTRFLKMDKSFYKKVGIIALPIVIQNFITSSLNIVDTMMIGKLGENEIAAVGIANQYFFLLNILIMGLFSGIGIFISQYFGKKDEKNIKKLVGIGLIAAIVVGGIFTIIAQVFPKEIIGIFNEDLKVINFGADYLVIVSLSYIFTAIAFNYGVASRCIEKTAIPMVASSIALITNTVLNYCLIFGNFNMPRLGVKGAALATLIARIIEFLIMILYVYYKKNMLAGNLKELFSFDFTFVKKVWFTIIPVLLNEACWGLGSVMYNIIYGRIGTQAIASVQIATTINNLFMVVIFGIGNAALVMVGAKVGKGENDEAKTYGKNFLVLGTIVGIIIAISLSLSANLIISIYDVSEQVKLWSKLIIYVTSLIMIVRVYNIIAIVGVLRGGGDVKVSFMIEGITMWCIGVPIALIGAFILKLPVYLVYALCTFEELTKAVACFKRLRSNKWIKNLVS</sequence>
<dbReference type="GO" id="GO:0015297">
    <property type="term" value="F:antiporter activity"/>
    <property type="evidence" value="ECO:0007669"/>
    <property type="project" value="UniProtKB-KW"/>
</dbReference>
<dbReference type="Pfam" id="PF01554">
    <property type="entry name" value="MatE"/>
    <property type="match status" value="2"/>
</dbReference>
<keyword evidence="5" id="KW-0813">Transport</keyword>
<keyword evidence="8 13" id="KW-0812">Transmembrane</keyword>
<evidence type="ECO:0000256" key="13">
    <source>
        <dbReference type="SAM" id="Phobius"/>
    </source>
</evidence>
<dbReference type="STRING" id="1561.NPD11_1427"/>
<dbReference type="PANTHER" id="PTHR43298:SF2">
    <property type="entry name" value="FMN_FAD EXPORTER YEEO-RELATED"/>
    <property type="match status" value="1"/>
</dbReference>
<feature type="transmembrane region" description="Helical" evidence="13">
    <location>
        <begin position="241"/>
        <end position="265"/>
    </location>
</feature>
<feature type="transmembrane region" description="Helical" evidence="13">
    <location>
        <begin position="321"/>
        <end position="347"/>
    </location>
</feature>
<dbReference type="CDD" id="cd13134">
    <property type="entry name" value="MATE_like_8"/>
    <property type="match status" value="1"/>
</dbReference>
<evidence type="ECO:0000256" key="10">
    <source>
        <dbReference type="ARBA" id="ARBA00023065"/>
    </source>
</evidence>
<feature type="transmembrane region" description="Helical" evidence="13">
    <location>
        <begin position="134"/>
        <end position="153"/>
    </location>
</feature>
<evidence type="ECO:0000256" key="12">
    <source>
        <dbReference type="ARBA" id="ARBA00031636"/>
    </source>
</evidence>
<evidence type="ECO:0000256" key="5">
    <source>
        <dbReference type="ARBA" id="ARBA00022448"/>
    </source>
</evidence>
<evidence type="ECO:0000256" key="4">
    <source>
        <dbReference type="ARBA" id="ARBA00020268"/>
    </source>
</evidence>
<keyword evidence="7" id="KW-1003">Cell membrane</keyword>
<organism evidence="14 15">
    <name type="scientific">Clostridium baratii str. Sullivan</name>
    <dbReference type="NCBI Taxonomy" id="1415775"/>
    <lineage>
        <taxon>Bacteria</taxon>
        <taxon>Bacillati</taxon>
        <taxon>Bacillota</taxon>
        <taxon>Clostridia</taxon>
        <taxon>Eubacteriales</taxon>
        <taxon>Clostridiaceae</taxon>
        <taxon>Clostridium</taxon>
    </lineage>
</organism>
<gene>
    <name evidence="14" type="ORF">U729_1585</name>
</gene>
<protein>
    <recommendedName>
        <fullName evidence="4">Probable multidrug resistance protein NorM</fullName>
    </recommendedName>
    <alternativeName>
        <fullName evidence="12">Multidrug-efflux transporter</fullName>
    </alternativeName>
</protein>
<name>A0A0A7FW08_9CLOT</name>
<dbReference type="HOGENOM" id="CLU_012893_5_1_9"/>
<dbReference type="NCBIfam" id="TIGR00797">
    <property type="entry name" value="matE"/>
    <property type="match status" value="1"/>
</dbReference>
<keyword evidence="9 13" id="KW-1133">Transmembrane helix</keyword>
<proteinExistence type="inferred from homology"/>
<comment type="similarity">
    <text evidence="3">Belongs to the multi antimicrobial extrusion (MATE) (TC 2.A.66.1) family.</text>
</comment>
<dbReference type="Proteomes" id="UP000030635">
    <property type="component" value="Chromosome"/>
</dbReference>
<keyword evidence="11 13" id="KW-0472">Membrane</keyword>
<evidence type="ECO:0000256" key="2">
    <source>
        <dbReference type="ARBA" id="ARBA00004651"/>
    </source>
</evidence>
<evidence type="ECO:0000256" key="9">
    <source>
        <dbReference type="ARBA" id="ARBA00022989"/>
    </source>
</evidence>
<dbReference type="eggNOG" id="COG0534">
    <property type="taxonomic scope" value="Bacteria"/>
</dbReference>
<evidence type="ECO:0000256" key="1">
    <source>
        <dbReference type="ARBA" id="ARBA00003408"/>
    </source>
</evidence>
<dbReference type="PANTHER" id="PTHR43298">
    <property type="entry name" value="MULTIDRUG RESISTANCE PROTEIN NORM-RELATED"/>
    <property type="match status" value="1"/>
</dbReference>
<feature type="transmembrane region" description="Helical" evidence="13">
    <location>
        <begin position="92"/>
        <end position="114"/>
    </location>
</feature>
<dbReference type="InterPro" id="IPR050222">
    <property type="entry name" value="MATE_MdtK"/>
</dbReference>
<feature type="transmembrane region" description="Helical" evidence="13">
    <location>
        <begin position="197"/>
        <end position="218"/>
    </location>
</feature>